<dbReference type="Proteomes" id="UP001208938">
    <property type="component" value="Unassembled WGS sequence"/>
</dbReference>
<dbReference type="Pfam" id="PF12852">
    <property type="entry name" value="Cupin_6"/>
    <property type="match status" value="1"/>
</dbReference>
<keyword evidence="3" id="KW-0804">Transcription</keyword>
<dbReference type="InterPro" id="IPR032783">
    <property type="entry name" value="AraC_lig"/>
</dbReference>
<evidence type="ECO:0000256" key="1">
    <source>
        <dbReference type="ARBA" id="ARBA00023015"/>
    </source>
</evidence>
<comment type="caution">
    <text evidence="5">The sequence shown here is derived from an EMBL/GenBank/DDBJ whole genome shotgun (WGS) entry which is preliminary data.</text>
</comment>
<dbReference type="PROSITE" id="PS01124">
    <property type="entry name" value="HTH_ARAC_FAMILY_2"/>
    <property type="match status" value="1"/>
</dbReference>
<keyword evidence="2" id="KW-0238">DNA-binding</keyword>
<dbReference type="InterPro" id="IPR050204">
    <property type="entry name" value="AraC_XylS_family_regulators"/>
</dbReference>
<keyword evidence="6" id="KW-1185">Reference proteome</keyword>
<evidence type="ECO:0000256" key="2">
    <source>
        <dbReference type="ARBA" id="ARBA00023125"/>
    </source>
</evidence>
<evidence type="ECO:0000256" key="3">
    <source>
        <dbReference type="ARBA" id="ARBA00023163"/>
    </source>
</evidence>
<evidence type="ECO:0000313" key="5">
    <source>
        <dbReference type="EMBL" id="MCW1934410.1"/>
    </source>
</evidence>
<evidence type="ECO:0000259" key="4">
    <source>
        <dbReference type="PROSITE" id="PS01124"/>
    </source>
</evidence>
<dbReference type="RefSeq" id="WP_264507207.1">
    <property type="nucleotide sequence ID" value="NZ_JAPDFL010000001.1"/>
</dbReference>
<accession>A0ABT3H406</accession>
<protein>
    <submittedName>
        <fullName evidence="5">AraC family transcriptional regulator</fullName>
    </submittedName>
</protein>
<keyword evidence="1" id="KW-0805">Transcription regulation</keyword>
<dbReference type="EMBL" id="JAPDFL010000001">
    <property type="protein sequence ID" value="MCW1934410.1"/>
    <property type="molecule type" value="Genomic_DNA"/>
</dbReference>
<feature type="domain" description="HTH araC/xylS-type" evidence="4">
    <location>
        <begin position="199"/>
        <end position="297"/>
    </location>
</feature>
<dbReference type="InterPro" id="IPR018060">
    <property type="entry name" value="HTH_AraC"/>
</dbReference>
<dbReference type="Gene3D" id="1.10.10.60">
    <property type="entry name" value="Homeodomain-like"/>
    <property type="match status" value="2"/>
</dbReference>
<proteinExistence type="predicted"/>
<reference evidence="5 6" key="1">
    <citation type="submission" date="2022-10" db="EMBL/GenBank/DDBJ databases">
        <title>Pararhodobacter sp. nov., isolated from marine algae.</title>
        <authorList>
            <person name="Choi B.J."/>
            <person name="Kim J.M."/>
            <person name="Lee J.K."/>
            <person name="Choi D.G."/>
            <person name="Jeon C.O."/>
        </authorList>
    </citation>
    <scope>NUCLEOTIDE SEQUENCE [LARGE SCALE GENOMIC DNA]</scope>
    <source>
        <strain evidence="5 6">ZQ420</strain>
    </source>
</reference>
<dbReference type="PANTHER" id="PTHR46796:SF7">
    <property type="entry name" value="ARAC FAMILY TRANSCRIPTIONAL REGULATOR"/>
    <property type="match status" value="1"/>
</dbReference>
<dbReference type="SUPFAM" id="SSF46689">
    <property type="entry name" value="Homeodomain-like"/>
    <property type="match status" value="2"/>
</dbReference>
<gene>
    <name evidence="5" type="ORF">OKW52_19670</name>
</gene>
<dbReference type="Pfam" id="PF12833">
    <property type="entry name" value="HTH_18"/>
    <property type="match status" value="1"/>
</dbReference>
<sequence length="304" mass="32083">MADPLGQIITLMRPRAVFSKGITGAGSWAVRYAAFGHPGFCAMTLGTCRLAVEGEAPVVLAEGDFVLLPATPAFSLSSLDAAPLRRVDPAQTPLAGAVVRHGRQEGPPDVSQFGGYFTFESPDAALLVALLPRVIHLQGVPRLAQLVRLVGDEAARGDVGGDLILARLIEILLIEALRAVPRKAAQAGLLSGLADARVASALRLMHGDVERAWTVSALARAVGMSRSAFFERFSRTVGVTPMAYLLTWRMAVAKSLLRGGRLTLDEVAGRIGYGSASTFSTAFSRHVGVPPGRFMRMAAEAVTG</sequence>
<dbReference type="InterPro" id="IPR009057">
    <property type="entry name" value="Homeodomain-like_sf"/>
</dbReference>
<evidence type="ECO:0000313" key="6">
    <source>
        <dbReference type="Proteomes" id="UP001208938"/>
    </source>
</evidence>
<dbReference type="PANTHER" id="PTHR46796">
    <property type="entry name" value="HTH-TYPE TRANSCRIPTIONAL ACTIVATOR RHAS-RELATED"/>
    <property type="match status" value="1"/>
</dbReference>
<dbReference type="SMART" id="SM00342">
    <property type="entry name" value="HTH_ARAC"/>
    <property type="match status" value="1"/>
</dbReference>
<organism evidence="5 6">
    <name type="scientific">Pararhodobacter zhoushanensis</name>
    <dbReference type="NCBI Taxonomy" id="2479545"/>
    <lineage>
        <taxon>Bacteria</taxon>
        <taxon>Pseudomonadati</taxon>
        <taxon>Pseudomonadota</taxon>
        <taxon>Alphaproteobacteria</taxon>
        <taxon>Rhodobacterales</taxon>
        <taxon>Paracoccaceae</taxon>
        <taxon>Pararhodobacter</taxon>
    </lineage>
</organism>
<name>A0ABT3H406_9RHOB</name>